<dbReference type="EnsemblPlants" id="AUR62036452-RA">
    <property type="protein sequence ID" value="AUR62036452-RA:cds"/>
    <property type="gene ID" value="AUR62036452"/>
</dbReference>
<keyword evidence="5 10" id="KW-1133">Transmembrane helix</keyword>
<dbReference type="AlphaFoldDB" id="A0A803MWL2"/>
<keyword evidence="6 10" id="KW-0472">Membrane</keyword>
<comment type="catalytic activity">
    <reaction evidence="8">
        <text>fluoride(in) = fluoride(out)</text>
        <dbReference type="Rhea" id="RHEA:76159"/>
        <dbReference type="ChEBI" id="CHEBI:17051"/>
    </reaction>
    <physiologicalReaction direction="left-to-right" evidence="8">
        <dbReference type="Rhea" id="RHEA:76160"/>
    </physiologicalReaction>
</comment>
<dbReference type="GO" id="GO:0005886">
    <property type="term" value="C:plasma membrane"/>
    <property type="evidence" value="ECO:0007669"/>
    <property type="project" value="UniProtKB-SubCell"/>
</dbReference>
<feature type="transmembrane region" description="Helical" evidence="10">
    <location>
        <begin position="281"/>
        <end position="299"/>
    </location>
</feature>
<dbReference type="PANTHER" id="PTHR28259">
    <property type="entry name" value="FLUORIDE EXPORT PROTEIN 1-RELATED"/>
    <property type="match status" value="1"/>
</dbReference>
<comment type="function">
    <text evidence="1">Fluoride channel required for the rapid expulsion of cytoplasmic fluoride.</text>
</comment>
<keyword evidence="12" id="KW-1185">Reference proteome</keyword>
<protein>
    <submittedName>
        <fullName evidence="11">Uncharacterized protein</fullName>
    </submittedName>
</protein>
<feature type="transmembrane region" description="Helical" evidence="10">
    <location>
        <begin position="365"/>
        <end position="385"/>
    </location>
</feature>
<feature type="transmembrane region" description="Helical" evidence="10">
    <location>
        <begin position="311"/>
        <end position="334"/>
    </location>
</feature>
<evidence type="ECO:0000256" key="3">
    <source>
        <dbReference type="ARBA" id="ARBA00022475"/>
    </source>
</evidence>
<evidence type="ECO:0000256" key="7">
    <source>
        <dbReference type="ARBA" id="ARBA00035120"/>
    </source>
</evidence>
<comment type="subcellular location">
    <subcellularLocation>
        <location evidence="2">Cell membrane</location>
        <topology evidence="2">Multi-pass membrane protein</topology>
    </subcellularLocation>
</comment>
<accession>A0A803MWL2</accession>
<dbReference type="InterPro" id="IPR003691">
    <property type="entry name" value="FluC"/>
</dbReference>
<dbReference type="Pfam" id="PF02537">
    <property type="entry name" value="CRCB"/>
    <property type="match status" value="2"/>
</dbReference>
<evidence type="ECO:0000313" key="12">
    <source>
        <dbReference type="Proteomes" id="UP000596660"/>
    </source>
</evidence>
<feature type="region of interest" description="Disordered" evidence="9">
    <location>
        <begin position="1"/>
        <end position="31"/>
    </location>
</feature>
<evidence type="ECO:0000256" key="10">
    <source>
        <dbReference type="SAM" id="Phobius"/>
    </source>
</evidence>
<keyword evidence="4 10" id="KW-0812">Transmembrane</keyword>
<evidence type="ECO:0000256" key="1">
    <source>
        <dbReference type="ARBA" id="ARBA00002598"/>
    </source>
</evidence>
<sequence length="529" mass="57153">MAAVESDQISAEHVTTDSQETHSASLGRTDSSSLSVGGLSFSLPAGFNSHSNDNLSPAELGDQALDVNRHHLASGLLLSVENAAENGPGNQLTRGDSIAQASSSGASLRRLFSLSGASRPYLDEDVENESVSLAGDIGDRIVSRRGSQRQSVQSSMERGIAFPNAEELLDSYGFWSHDHTTNTISPVSPLVSEIITPLSTSALLHNKQEEKKELPPLFEYCAYLIHLSVFGILGAFASWDCILSLHLAISDFAGSYQVGSFLMGWLGVIFKGKISHMSDHLAVGLSTGYLGSLTTFSGWNQKMLDLSVNGHWVFAVLGFLVGLFLAAYSIIVGIETAKGFRWLLERTGNSSSFSKLRVNNFKSHLIVLTVLMLVWVGLWTTSGILENKEFKNGGSGAQLWLGCLVGPFGVWLRWWLARFNGRGLGKAGRWKWIPFGTLAVNVSAACVMAALATVKKAVSTKDCDTVSSGIQFGLLGCLSTVSTFMAEYNAMRESSHPWRAYVYALITLLISFGLGTLIYSVPVWTLGYN</sequence>
<feature type="transmembrane region" description="Helical" evidence="10">
    <location>
        <begin position="466"/>
        <end position="488"/>
    </location>
</feature>
<evidence type="ECO:0000313" key="11">
    <source>
        <dbReference type="EnsemblPlants" id="AUR62036452-RA:cds"/>
    </source>
</evidence>
<evidence type="ECO:0000256" key="8">
    <source>
        <dbReference type="ARBA" id="ARBA00035585"/>
    </source>
</evidence>
<name>A0A803MWL2_CHEQI</name>
<dbReference type="PANTHER" id="PTHR28259:SF1">
    <property type="entry name" value="FLUORIDE EXPORT PROTEIN 1-RELATED"/>
    <property type="match status" value="1"/>
</dbReference>
<feature type="transmembrane region" description="Helical" evidence="10">
    <location>
        <begin position="245"/>
        <end position="269"/>
    </location>
</feature>
<evidence type="ECO:0000256" key="5">
    <source>
        <dbReference type="ARBA" id="ARBA00022989"/>
    </source>
</evidence>
<feature type="transmembrane region" description="Helical" evidence="10">
    <location>
        <begin position="500"/>
        <end position="521"/>
    </location>
</feature>
<feature type="transmembrane region" description="Helical" evidence="10">
    <location>
        <begin position="397"/>
        <end position="416"/>
    </location>
</feature>
<dbReference type="GO" id="GO:1903425">
    <property type="term" value="F:fluoride transmembrane transporter activity"/>
    <property type="evidence" value="ECO:0007669"/>
    <property type="project" value="TreeGrafter"/>
</dbReference>
<evidence type="ECO:0000256" key="2">
    <source>
        <dbReference type="ARBA" id="ARBA00004651"/>
    </source>
</evidence>
<dbReference type="Proteomes" id="UP000596660">
    <property type="component" value="Unplaced"/>
</dbReference>
<evidence type="ECO:0000256" key="6">
    <source>
        <dbReference type="ARBA" id="ARBA00023136"/>
    </source>
</evidence>
<evidence type="ECO:0000256" key="9">
    <source>
        <dbReference type="SAM" id="MobiDB-lite"/>
    </source>
</evidence>
<reference evidence="11" key="2">
    <citation type="submission" date="2021-03" db="UniProtKB">
        <authorList>
            <consortium name="EnsemblPlants"/>
        </authorList>
    </citation>
    <scope>IDENTIFICATION</scope>
</reference>
<dbReference type="Gramene" id="AUR62036452-RA">
    <property type="protein sequence ID" value="AUR62036452-RA:cds"/>
    <property type="gene ID" value="AUR62036452"/>
</dbReference>
<proteinExistence type="inferred from homology"/>
<reference evidence="11" key="1">
    <citation type="journal article" date="2017" name="Nature">
        <title>The genome of Chenopodium quinoa.</title>
        <authorList>
            <person name="Jarvis D.E."/>
            <person name="Ho Y.S."/>
            <person name="Lightfoot D.J."/>
            <person name="Schmoeckel S.M."/>
            <person name="Li B."/>
            <person name="Borm T.J.A."/>
            <person name="Ohyanagi H."/>
            <person name="Mineta K."/>
            <person name="Michell C.T."/>
            <person name="Saber N."/>
            <person name="Kharbatia N.M."/>
            <person name="Rupper R.R."/>
            <person name="Sharp A.R."/>
            <person name="Dally N."/>
            <person name="Boughton B.A."/>
            <person name="Woo Y.H."/>
            <person name="Gao G."/>
            <person name="Schijlen E.G.W.M."/>
            <person name="Guo X."/>
            <person name="Momin A.A."/>
            <person name="Negrao S."/>
            <person name="Al-Babili S."/>
            <person name="Gehring C."/>
            <person name="Roessner U."/>
            <person name="Jung C."/>
            <person name="Murphy K."/>
            <person name="Arold S.T."/>
            <person name="Gojobori T."/>
            <person name="van der Linden C.G."/>
            <person name="van Loo E.N."/>
            <person name="Jellen E.N."/>
            <person name="Maughan P.J."/>
            <person name="Tester M."/>
        </authorList>
    </citation>
    <scope>NUCLEOTIDE SEQUENCE [LARGE SCALE GENOMIC DNA]</scope>
    <source>
        <strain evidence="11">cv. PI 614886</strain>
    </source>
</reference>
<feature type="transmembrane region" description="Helical" evidence="10">
    <location>
        <begin position="432"/>
        <end position="454"/>
    </location>
</feature>
<evidence type="ECO:0000256" key="4">
    <source>
        <dbReference type="ARBA" id="ARBA00022692"/>
    </source>
</evidence>
<feature type="transmembrane region" description="Helical" evidence="10">
    <location>
        <begin position="217"/>
        <end position="239"/>
    </location>
</feature>
<organism evidence="11 12">
    <name type="scientific">Chenopodium quinoa</name>
    <name type="common">Quinoa</name>
    <dbReference type="NCBI Taxonomy" id="63459"/>
    <lineage>
        <taxon>Eukaryota</taxon>
        <taxon>Viridiplantae</taxon>
        <taxon>Streptophyta</taxon>
        <taxon>Embryophyta</taxon>
        <taxon>Tracheophyta</taxon>
        <taxon>Spermatophyta</taxon>
        <taxon>Magnoliopsida</taxon>
        <taxon>eudicotyledons</taxon>
        <taxon>Gunneridae</taxon>
        <taxon>Pentapetalae</taxon>
        <taxon>Caryophyllales</taxon>
        <taxon>Chenopodiaceae</taxon>
        <taxon>Chenopodioideae</taxon>
        <taxon>Atripliceae</taxon>
        <taxon>Chenopodium</taxon>
    </lineage>
</organism>
<comment type="similarity">
    <text evidence="7">Belongs to the fluoride channel Fluc/FEX (TC 1.A.43) family.</text>
</comment>
<keyword evidence="3" id="KW-1003">Cell membrane</keyword>
<feature type="compositionally biased region" description="Polar residues" evidence="9">
    <location>
        <begin position="16"/>
        <end position="30"/>
    </location>
</feature>